<dbReference type="SUPFAM" id="SSF53098">
    <property type="entry name" value="Ribonuclease H-like"/>
    <property type="match status" value="1"/>
</dbReference>
<dbReference type="InterPro" id="IPR036397">
    <property type="entry name" value="RNaseH_sf"/>
</dbReference>
<evidence type="ECO:0000256" key="2">
    <source>
        <dbReference type="ARBA" id="ARBA00022801"/>
    </source>
</evidence>
<dbReference type="Pfam" id="PF25597">
    <property type="entry name" value="SH3_retrovirus"/>
    <property type="match status" value="1"/>
</dbReference>
<keyword evidence="4" id="KW-0472">Membrane</keyword>
<dbReference type="Proteomes" id="UP000436088">
    <property type="component" value="Unassembled WGS sequence"/>
</dbReference>
<dbReference type="SUPFAM" id="SSF56672">
    <property type="entry name" value="DNA/RNA polymerases"/>
    <property type="match status" value="2"/>
</dbReference>
<sequence>MDEEIKAIEKNDTWELTSLPNGHKAICVKWEYKTKQNAKREIEMHKTSLVAKGYSQKAGIDYDEMDIKSAFLNGLLEEEVYIQQTSDYEVKGHEDKNGFNKCPYEHALYIKIKDEDILIVCLYVDDLIFTRSNPSMFNEFKDVMMKEFEMTGMGLMTYYLGIEVKQQNDGIFISHERYANEILKEFKMENSTVIGWRHRKSKEHYWIRIFHGRYCVHMDVKETTDCHIVHFYKLDVVSAGKNFTKIRKSITAGFFFHATRKDPQEGYRIVVENQPVYIHPISALFQRQPDWVIYHELIPQKWASANARSVLSLFMIDIMNLILGVSINDEPELHASPLKMQQYRNTLFTFENFTRINRSFDLHQPIKTSMEVPLGKPAQKTVDLIQLISLQSFASNPRLAICGQLVATDIFETYSETTSNGPKQIPLLNSLLKINDVICSTPSSSAYAHPRESVQESNGPQLASRRAKGIRFLSDPVVKFANGCSSFNPLCIRCMALPASPLSGSVVSSSDHLVLLTVRSHRLEKLLSGLVVAPPATIVLEDGALFENEDHDIFVAQDSALASWFLSTISPSFLPHLVGAETAAQVWKTINKIFAFKEICDALASCGSPVFELEHIATILNGLSAEYKLSISWFDNIIVAANVSQVKTSIYDKANRFARQDQVTSERYPAYNNQAGRGRGRVKVQCVDDSDVRNSFKDRMPTANTCHFNSNNCMCGNKMNASAAGVKVMDGSDYTGVGKLTVGNSNGIMEYSWNSMLITMWFEMKELVMCCYEVEKRMACMSSLVFCLLEVELLKQMYYVSFVDAFSRHTWVYLLKIKGQTIQAFQLFQRLVRTQFGKEVKVVQSDWGGEYRYLSVMLAQSGVHHRVTCPHISQQNEVVERKHRHLFEMALTLLAQASLPLKYWSFAIVTAAHLINRLPTKVLHGVFLIYGYFILIIWRTGRSRVFLGYNMNHRGYQCLAPDGRVYMSRHIVLDDQVFPFAESEGGKKSGMAAARPCIGTSLVATATRTSNSEHSQLAESENIHGGQNDGGLVDEIVPIKTEAAPVSSFVPVEVTGQTEAAPASSFVYNDHPMITCSKRGIFKPKALVVQARGGGSESCSITQALQDPQWKEAVLAEYDALVRNDTWVLEPLPKGRTTVGCKWLFKVKYNVDGLVLKHKARLVARGYSQVPDHDFNDTFSPVVKNTAVNVVLSLVVTHGWSLIQVNVNNAFLNGELGEEVYMVQPPGFERVENDGTRLDFGTTVDASLFVRRMGGVRTLVLVYVDDIIITVRRSPEQLVLSQRKFVQGLLELTGMLIAKPVPTPMVVSPKLTSDAGKLFQTVNRVAQYMHYPCDGHWLAVKRILRYLRGTVACGLVFRQSTASEGCCVTAFADADWASNVDDRRSVSGSCVFLGCNLVSWSAKRQKTVARSTTEHIEFDIHFVHEKVECGAVRINYVPAEHQIADGMTKPLAKSAHVLFTQKVQVTEKGTARRTGRMLKNDCMLMCICAYVQCGLECVCE</sequence>
<dbReference type="InterPro" id="IPR039537">
    <property type="entry name" value="Retrotran_Ty1/copia-like"/>
</dbReference>
<dbReference type="GO" id="GO:0003676">
    <property type="term" value="F:nucleic acid binding"/>
    <property type="evidence" value="ECO:0007669"/>
    <property type="project" value="InterPro"/>
</dbReference>
<evidence type="ECO:0000256" key="3">
    <source>
        <dbReference type="ARBA" id="ARBA00022806"/>
    </source>
</evidence>
<organism evidence="6 7">
    <name type="scientific">Hibiscus syriacus</name>
    <name type="common">Rose of Sharon</name>
    <dbReference type="NCBI Taxonomy" id="106335"/>
    <lineage>
        <taxon>Eukaryota</taxon>
        <taxon>Viridiplantae</taxon>
        <taxon>Streptophyta</taxon>
        <taxon>Embryophyta</taxon>
        <taxon>Tracheophyta</taxon>
        <taxon>Spermatophyta</taxon>
        <taxon>Magnoliopsida</taxon>
        <taxon>eudicotyledons</taxon>
        <taxon>Gunneridae</taxon>
        <taxon>Pentapetalae</taxon>
        <taxon>rosids</taxon>
        <taxon>malvids</taxon>
        <taxon>Malvales</taxon>
        <taxon>Malvaceae</taxon>
        <taxon>Malvoideae</taxon>
        <taxon>Hibiscus</taxon>
    </lineage>
</organism>
<dbReference type="InterPro" id="IPR057670">
    <property type="entry name" value="SH3_retrovirus"/>
</dbReference>
<dbReference type="GO" id="GO:0004386">
    <property type="term" value="F:helicase activity"/>
    <property type="evidence" value="ECO:0007669"/>
    <property type="project" value="UniProtKB-KW"/>
</dbReference>
<feature type="transmembrane region" description="Helical" evidence="4">
    <location>
        <begin position="922"/>
        <end position="941"/>
    </location>
</feature>
<evidence type="ECO:0000259" key="5">
    <source>
        <dbReference type="PROSITE" id="PS50994"/>
    </source>
</evidence>
<dbReference type="PANTHER" id="PTHR42648">
    <property type="entry name" value="TRANSPOSASE, PUTATIVE-RELATED"/>
    <property type="match status" value="1"/>
</dbReference>
<dbReference type="Pfam" id="PF07727">
    <property type="entry name" value="RVT_2"/>
    <property type="match status" value="3"/>
</dbReference>
<protein>
    <recommendedName>
        <fullName evidence="5">Integrase catalytic domain-containing protein</fullName>
    </recommendedName>
</protein>
<keyword evidence="3" id="KW-0547">Nucleotide-binding</keyword>
<comment type="caution">
    <text evidence="6">The sequence shown here is derived from an EMBL/GenBank/DDBJ whole genome shotgun (WGS) entry which is preliminary data.</text>
</comment>
<dbReference type="Pfam" id="PF07717">
    <property type="entry name" value="OB_NTP_bind"/>
    <property type="match status" value="1"/>
</dbReference>
<dbReference type="Gene3D" id="3.30.420.10">
    <property type="entry name" value="Ribonuclease H-like superfamily/Ribonuclease H"/>
    <property type="match status" value="1"/>
</dbReference>
<reference evidence="6" key="1">
    <citation type="submission" date="2019-09" db="EMBL/GenBank/DDBJ databases">
        <title>Draft genome information of white flower Hibiscus syriacus.</title>
        <authorList>
            <person name="Kim Y.-M."/>
        </authorList>
    </citation>
    <scope>NUCLEOTIDE SEQUENCE [LARGE SCALE GENOMIC DNA]</scope>
    <source>
        <strain evidence="6">YM2019G1</strain>
    </source>
</reference>
<keyword evidence="7" id="KW-1185">Reference proteome</keyword>
<evidence type="ECO:0000313" key="6">
    <source>
        <dbReference type="EMBL" id="KAE8700781.1"/>
    </source>
</evidence>
<dbReference type="InterPro" id="IPR012337">
    <property type="entry name" value="RNaseH-like_sf"/>
</dbReference>
<dbReference type="GO" id="GO:0015074">
    <property type="term" value="P:DNA integration"/>
    <property type="evidence" value="ECO:0007669"/>
    <property type="project" value="InterPro"/>
</dbReference>
<dbReference type="InterPro" id="IPR001584">
    <property type="entry name" value="Integrase_cat-core"/>
</dbReference>
<gene>
    <name evidence="6" type="ORF">F3Y22_tig00110556pilonHSYRG00739</name>
</gene>
<keyword evidence="2" id="KW-0378">Hydrolase</keyword>
<keyword evidence="3" id="KW-0067">ATP-binding</keyword>
<keyword evidence="4" id="KW-1133">Transmembrane helix</keyword>
<proteinExistence type="predicted"/>
<evidence type="ECO:0000313" key="7">
    <source>
        <dbReference type="Proteomes" id="UP000436088"/>
    </source>
</evidence>
<name>A0A6A3A8L9_HIBSY</name>
<accession>A0A6A3A8L9</accession>
<dbReference type="InterPro" id="IPR011709">
    <property type="entry name" value="DEAD-box_helicase_OB_fold"/>
</dbReference>
<dbReference type="PANTHER" id="PTHR42648:SF26">
    <property type="entry name" value="INTEGRASE CATALYTIC DOMAIN-CONTAINING PROTEIN"/>
    <property type="match status" value="1"/>
</dbReference>
<evidence type="ECO:0000256" key="1">
    <source>
        <dbReference type="ARBA" id="ARBA00022723"/>
    </source>
</evidence>
<feature type="domain" description="Integrase catalytic" evidence="5">
    <location>
        <begin position="772"/>
        <end position="926"/>
    </location>
</feature>
<dbReference type="GO" id="GO:0046872">
    <property type="term" value="F:metal ion binding"/>
    <property type="evidence" value="ECO:0007669"/>
    <property type="project" value="UniProtKB-KW"/>
</dbReference>
<keyword evidence="3" id="KW-0347">Helicase</keyword>
<evidence type="ECO:0000256" key="4">
    <source>
        <dbReference type="SAM" id="Phobius"/>
    </source>
</evidence>
<dbReference type="InterPro" id="IPR013103">
    <property type="entry name" value="RVT_2"/>
</dbReference>
<dbReference type="CDD" id="cd09272">
    <property type="entry name" value="RNase_HI_RT_Ty1"/>
    <property type="match status" value="1"/>
</dbReference>
<dbReference type="GO" id="GO:0016787">
    <property type="term" value="F:hydrolase activity"/>
    <property type="evidence" value="ECO:0007669"/>
    <property type="project" value="UniProtKB-KW"/>
</dbReference>
<dbReference type="InterPro" id="IPR043502">
    <property type="entry name" value="DNA/RNA_pol_sf"/>
</dbReference>
<keyword evidence="4" id="KW-0812">Transmembrane</keyword>
<dbReference type="EMBL" id="VEPZ02001028">
    <property type="protein sequence ID" value="KAE8700781.1"/>
    <property type="molecule type" value="Genomic_DNA"/>
</dbReference>
<keyword evidence="1" id="KW-0479">Metal-binding</keyword>
<dbReference type="PROSITE" id="PS50994">
    <property type="entry name" value="INTEGRASE"/>
    <property type="match status" value="1"/>
</dbReference>